<feature type="compositionally biased region" description="Gly residues" evidence="1">
    <location>
        <begin position="47"/>
        <end position="56"/>
    </location>
</feature>
<accession>A0ABP7ET93</accession>
<feature type="region of interest" description="Disordered" evidence="1">
    <location>
        <begin position="33"/>
        <end position="56"/>
    </location>
</feature>
<gene>
    <name evidence="2" type="ORF">GCM10022422_01760</name>
</gene>
<evidence type="ECO:0000256" key="1">
    <source>
        <dbReference type="SAM" id="MobiDB-lite"/>
    </source>
</evidence>
<name>A0ABP7ET93_9FLAO</name>
<evidence type="ECO:0000313" key="3">
    <source>
        <dbReference type="Proteomes" id="UP001501367"/>
    </source>
</evidence>
<dbReference type="Proteomes" id="UP001501367">
    <property type="component" value="Unassembled WGS sequence"/>
</dbReference>
<sequence length="56" mass="6017">MMKPKKKKAEKNKFSLEKFQVAKLKNLHLIVGGGIEGDDPIDTNKTGRGGSSGDCA</sequence>
<proteinExistence type="predicted"/>
<organism evidence="2 3">
    <name type="scientific">Flavobacterium ginsengisoli</name>
    <dbReference type="NCBI Taxonomy" id="871694"/>
    <lineage>
        <taxon>Bacteria</taxon>
        <taxon>Pseudomonadati</taxon>
        <taxon>Bacteroidota</taxon>
        <taxon>Flavobacteriia</taxon>
        <taxon>Flavobacteriales</taxon>
        <taxon>Flavobacteriaceae</taxon>
        <taxon>Flavobacterium</taxon>
    </lineage>
</organism>
<reference evidence="3" key="1">
    <citation type="journal article" date="2019" name="Int. J. Syst. Evol. Microbiol.">
        <title>The Global Catalogue of Microorganisms (GCM) 10K type strain sequencing project: providing services to taxonomists for standard genome sequencing and annotation.</title>
        <authorList>
            <consortium name="The Broad Institute Genomics Platform"/>
            <consortium name="The Broad Institute Genome Sequencing Center for Infectious Disease"/>
            <person name="Wu L."/>
            <person name="Ma J."/>
        </authorList>
    </citation>
    <scope>NUCLEOTIDE SEQUENCE [LARGE SCALE GENOMIC DNA]</scope>
    <source>
        <strain evidence="3">JCM 17336</strain>
    </source>
</reference>
<evidence type="ECO:0008006" key="4">
    <source>
        <dbReference type="Google" id="ProtNLM"/>
    </source>
</evidence>
<keyword evidence="3" id="KW-1185">Reference proteome</keyword>
<comment type="caution">
    <text evidence="2">The sequence shown here is derived from an EMBL/GenBank/DDBJ whole genome shotgun (WGS) entry which is preliminary data.</text>
</comment>
<evidence type="ECO:0000313" key="2">
    <source>
        <dbReference type="EMBL" id="GAA3724380.1"/>
    </source>
</evidence>
<dbReference type="EMBL" id="BAABDT010000001">
    <property type="protein sequence ID" value="GAA3724380.1"/>
    <property type="molecule type" value="Genomic_DNA"/>
</dbReference>
<protein>
    <recommendedName>
        <fullName evidence="4">Bacteriocin</fullName>
    </recommendedName>
</protein>
<dbReference type="RefSeq" id="WP_198854935.1">
    <property type="nucleotide sequence ID" value="NZ_BAABDT010000001.1"/>
</dbReference>